<protein>
    <submittedName>
        <fullName evidence="6">Leucine-rich repeat-containing protein 47-like</fullName>
    </submittedName>
</protein>
<dbReference type="SUPFAM" id="SSF52058">
    <property type="entry name" value="L domain-like"/>
    <property type="match status" value="1"/>
</dbReference>
<organism evidence="5 6">
    <name type="scientific">Temnothorax curvispinosus</name>
    <dbReference type="NCBI Taxonomy" id="300111"/>
    <lineage>
        <taxon>Eukaryota</taxon>
        <taxon>Metazoa</taxon>
        <taxon>Ecdysozoa</taxon>
        <taxon>Arthropoda</taxon>
        <taxon>Hexapoda</taxon>
        <taxon>Insecta</taxon>
        <taxon>Pterygota</taxon>
        <taxon>Neoptera</taxon>
        <taxon>Endopterygota</taxon>
        <taxon>Hymenoptera</taxon>
        <taxon>Apocrita</taxon>
        <taxon>Aculeata</taxon>
        <taxon>Formicoidea</taxon>
        <taxon>Formicidae</taxon>
        <taxon>Myrmicinae</taxon>
        <taxon>Temnothorax</taxon>
    </lineage>
</organism>
<dbReference type="RefSeq" id="XP_024881002.1">
    <property type="nucleotide sequence ID" value="XM_025025234.1"/>
</dbReference>
<feature type="domain" description="B3/B4 tRNA-binding" evidence="4">
    <location>
        <begin position="300"/>
        <end position="477"/>
    </location>
</feature>
<accession>A0A6J1QF80</accession>
<keyword evidence="1" id="KW-0433">Leucine-rich repeat</keyword>
<dbReference type="PANTHER" id="PTHR10947">
    <property type="entry name" value="PHENYLALANYL-TRNA SYNTHETASE BETA CHAIN AND LEUCINE-RICH REPEAT-CONTAINING PROTEIN 47"/>
    <property type="match status" value="1"/>
</dbReference>
<dbReference type="PANTHER" id="PTHR10947:SF3">
    <property type="entry name" value="LEUCINE-RICH REPEAT-CONTAINING PROTEIN 47"/>
    <property type="match status" value="1"/>
</dbReference>
<proteinExistence type="predicted"/>
<dbReference type="InterPro" id="IPR045060">
    <property type="entry name" value="Phe-tRNA-ligase_IIc_bsu"/>
</dbReference>
<gene>
    <name evidence="6" type="primary">LOC112460522</name>
</gene>
<name>A0A6J1QF80_9HYME</name>
<feature type="region of interest" description="Disordered" evidence="3">
    <location>
        <begin position="249"/>
        <end position="269"/>
    </location>
</feature>
<dbReference type="SMART" id="SM00369">
    <property type="entry name" value="LRR_TYP"/>
    <property type="match status" value="6"/>
</dbReference>
<dbReference type="GO" id="GO:0003723">
    <property type="term" value="F:RNA binding"/>
    <property type="evidence" value="ECO:0007669"/>
    <property type="project" value="InterPro"/>
</dbReference>
<evidence type="ECO:0000256" key="2">
    <source>
        <dbReference type="ARBA" id="ARBA00022737"/>
    </source>
</evidence>
<dbReference type="SMART" id="SM00873">
    <property type="entry name" value="B3_4"/>
    <property type="match status" value="1"/>
</dbReference>
<evidence type="ECO:0000313" key="6">
    <source>
        <dbReference type="RefSeq" id="XP_024881002.1"/>
    </source>
</evidence>
<dbReference type="InterPro" id="IPR001611">
    <property type="entry name" value="Leu-rich_rpt"/>
</dbReference>
<dbReference type="Gene3D" id="3.80.10.10">
    <property type="entry name" value="Ribonuclease Inhibitor"/>
    <property type="match status" value="2"/>
</dbReference>
<sequence length="529" mass="59057">MTHEDSWEIVKQAAEKNRHELVLSGASVSKLIETSGLDENLFDLHNLNYLSITHTCLREVPDEIERLANLTTLVLHSNEIAALPSAIAKLAKLKVLDCSRNKLASLPQELGSHPQLSTINLASNLLRNVPSCSSCTKLSILDLSNNQLEAFPDVCHAELAHLSEVHVNGNRITEIPITINRLQGLKVLNLADNLISVVPSELADCSKLKEVYLKGNKLSDRRLTKLINQCTTKQVLDYVKLHCPRSESSTTEVNTSKKGKRGQKVSESESAVESLTHKLRVLKVVDDVPVIKLMENVKSIRPYIAACIVKNMSFTEESFKKFIQLQTRLHDGICEKRNAATIATHDLKLVAPGHLTYTAMLPTELEIKPLMHSKTYTGADLFQKLQTEAENLRKEKKRNVYSGIHKYLYMLEGKPSFPCLLDQSQRVISFPPITNSDVTKMSLDTQTMLVEVTSALSFTICRNVLDQFLKDLIVSGLAESAEPKDTDNKYNNLIVQQVKVVDAEGNLKLVYPSRADLNFSEQLVAVSRE</sequence>
<dbReference type="OrthoDB" id="67933at2759"/>
<dbReference type="AlphaFoldDB" id="A0A6J1QF80"/>
<evidence type="ECO:0000313" key="5">
    <source>
        <dbReference type="Proteomes" id="UP000504618"/>
    </source>
</evidence>
<evidence type="ECO:0000256" key="3">
    <source>
        <dbReference type="SAM" id="MobiDB-lite"/>
    </source>
</evidence>
<dbReference type="InterPro" id="IPR055414">
    <property type="entry name" value="LRR_R13L4/SHOC2-like"/>
</dbReference>
<dbReference type="Pfam" id="PF13855">
    <property type="entry name" value="LRR_8"/>
    <property type="match status" value="1"/>
</dbReference>
<dbReference type="Gene3D" id="3.50.40.10">
    <property type="entry name" value="Phenylalanyl-trna Synthetase, Chain B, domain 3"/>
    <property type="match status" value="1"/>
</dbReference>
<keyword evidence="2" id="KW-0677">Repeat</keyword>
<evidence type="ECO:0000259" key="4">
    <source>
        <dbReference type="SMART" id="SM00873"/>
    </source>
</evidence>
<dbReference type="GO" id="GO:0006432">
    <property type="term" value="P:phenylalanyl-tRNA aminoacylation"/>
    <property type="evidence" value="ECO:0007669"/>
    <property type="project" value="InterPro"/>
</dbReference>
<dbReference type="InterPro" id="IPR005146">
    <property type="entry name" value="B3/B4_tRNA-bd"/>
</dbReference>
<dbReference type="InterPro" id="IPR032675">
    <property type="entry name" value="LRR_dom_sf"/>
</dbReference>
<evidence type="ECO:0000256" key="1">
    <source>
        <dbReference type="ARBA" id="ARBA00022614"/>
    </source>
</evidence>
<dbReference type="PROSITE" id="PS51450">
    <property type="entry name" value="LRR"/>
    <property type="match status" value="1"/>
</dbReference>
<keyword evidence="5" id="KW-1185">Reference proteome</keyword>
<reference evidence="6" key="1">
    <citation type="submission" date="2025-08" db="UniProtKB">
        <authorList>
            <consortium name="RefSeq"/>
        </authorList>
    </citation>
    <scope>IDENTIFICATION</scope>
    <source>
        <tissue evidence="6">Whole body</tissue>
    </source>
</reference>
<dbReference type="InterPro" id="IPR020825">
    <property type="entry name" value="Phe-tRNA_synthase-like_B3/B4"/>
</dbReference>
<dbReference type="Proteomes" id="UP000504618">
    <property type="component" value="Unplaced"/>
</dbReference>
<dbReference type="SMART" id="SM00364">
    <property type="entry name" value="LRR_BAC"/>
    <property type="match status" value="6"/>
</dbReference>
<dbReference type="InterPro" id="IPR003591">
    <property type="entry name" value="Leu-rich_rpt_typical-subtyp"/>
</dbReference>
<dbReference type="GeneID" id="112460522"/>
<dbReference type="GO" id="GO:0004826">
    <property type="term" value="F:phenylalanine-tRNA ligase activity"/>
    <property type="evidence" value="ECO:0007669"/>
    <property type="project" value="InterPro"/>
</dbReference>
<dbReference type="Pfam" id="PF23598">
    <property type="entry name" value="LRR_14"/>
    <property type="match status" value="1"/>
</dbReference>